<dbReference type="AlphaFoldDB" id="A0A382S7S1"/>
<gene>
    <name evidence="1" type="ORF">METZ01_LOCUS358091</name>
</gene>
<feature type="non-terminal residue" evidence="1">
    <location>
        <position position="1"/>
    </location>
</feature>
<reference evidence="1" key="1">
    <citation type="submission" date="2018-05" db="EMBL/GenBank/DDBJ databases">
        <authorList>
            <person name="Lanie J.A."/>
            <person name="Ng W.-L."/>
            <person name="Kazmierczak K.M."/>
            <person name="Andrzejewski T.M."/>
            <person name="Davidsen T.M."/>
            <person name="Wayne K.J."/>
            <person name="Tettelin H."/>
            <person name="Glass J.I."/>
            <person name="Rusch D."/>
            <person name="Podicherti R."/>
            <person name="Tsui H.-C.T."/>
            <person name="Winkler M.E."/>
        </authorList>
    </citation>
    <scope>NUCLEOTIDE SEQUENCE</scope>
</reference>
<name>A0A382S7S1_9ZZZZ</name>
<evidence type="ECO:0000313" key="1">
    <source>
        <dbReference type="EMBL" id="SVD05237.1"/>
    </source>
</evidence>
<accession>A0A382S7S1</accession>
<proteinExistence type="predicted"/>
<sequence length="243" mass="27179">DLAAVQSLARAQPGKVDTGAFVFSVTLQGRYRFSNAEVRHAVRGIFREKHGLREGRGSRLLRFHLQITGHRALLVLRLGEGNKGSRAVAYCLCRLLAMQSDARVLWARRDSDELSAIDELFRPRLLLGLLPEQRLGAKIQNGVVAIRGQLPLKAGLIDYVLGFVAGDPISELAELARILRFGGVAIMQVEHFDRYIGLMEEMDFPFVVLAVLGLQEQGRKYRLLILERLGEIDPELLQVGWDV</sequence>
<dbReference type="EMBL" id="UINC01126635">
    <property type="protein sequence ID" value="SVD05237.1"/>
    <property type="molecule type" value="Genomic_DNA"/>
</dbReference>
<protein>
    <submittedName>
        <fullName evidence="1">Uncharacterized protein</fullName>
    </submittedName>
</protein>
<organism evidence="1">
    <name type="scientific">marine metagenome</name>
    <dbReference type="NCBI Taxonomy" id="408172"/>
    <lineage>
        <taxon>unclassified sequences</taxon>
        <taxon>metagenomes</taxon>
        <taxon>ecological metagenomes</taxon>
    </lineage>
</organism>